<proteinExistence type="predicted"/>
<sequence length="77" mass="8446">MDDHPPRLPASVVASATPWTKLLAPFDLSRLCATLASRPLTLRRLGRLLALLLSPSTSLLTWYTSSDPARSSLMRLT</sequence>
<keyword evidence="2" id="KW-1185">Reference proteome</keyword>
<organism evidence="1 2">
    <name type="scientific">Oryza meyeriana var. granulata</name>
    <dbReference type="NCBI Taxonomy" id="110450"/>
    <lineage>
        <taxon>Eukaryota</taxon>
        <taxon>Viridiplantae</taxon>
        <taxon>Streptophyta</taxon>
        <taxon>Embryophyta</taxon>
        <taxon>Tracheophyta</taxon>
        <taxon>Spermatophyta</taxon>
        <taxon>Magnoliopsida</taxon>
        <taxon>Liliopsida</taxon>
        <taxon>Poales</taxon>
        <taxon>Poaceae</taxon>
        <taxon>BOP clade</taxon>
        <taxon>Oryzoideae</taxon>
        <taxon>Oryzeae</taxon>
        <taxon>Oryzinae</taxon>
        <taxon>Oryza</taxon>
        <taxon>Oryza meyeriana</taxon>
    </lineage>
</organism>
<evidence type="ECO:0000313" key="1">
    <source>
        <dbReference type="EMBL" id="KAF0928377.1"/>
    </source>
</evidence>
<accession>A0A6G1EUS2</accession>
<dbReference type="AlphaFoldDB" id="A0A6G1EUS2"/>
<dbReference type="Proteomes" id="UP000479710">
    <property type="component" value="Unassembled WGS sequence"/>
</dbReference>
<protein>
    <submittedName>
        <fullName evidence="1">Uncharacterized protein</fullName>
    </submittedName>
</protein>
<reference evidence="1 2" key="1">
    <citation type="submission" date="2019-11" db="EMBL/GenBank/DDBJ databases">
        <title>Whole genome sequence of Oryza granulata.</title>
        <authorList>
            <person name="Li W."/>
        </authorList>
    </citation>
    <scope>NUCLEOTIDE SEQUENCE [LARGE SCALE GENOMIC DNA]</scope>
    <source>
        <strain evidence="2">cv. Menghai</strain>
        <tissue evidence="1">Leaf</tissue>
    </source>
</reference>
<comment type="caution">
    <text evidence="1">The sequence shown here is derived from an EMBL/GenBank/DDBJ whole genome shotgun (WGS) entry which is preliminary data.</text>
</comment>
<dbReference type="EMBL" id="SPHZ02000002">
    <property type="protein sequence ID" value="KAF0928377.1"/>
    <property type="molecule type" value="Genomic_DNA"/>
</dbReference>
<name>A0A6G1EUS2_9ORYZ</name>
<gene>
    <name evidence="1" type="ORF">E2562_003197</name>
</gene>
<evidence type="ECO:0000313" key="2">
    <source>
        <dbReference type="Proteomes" id="UP000479710"/>
    </source>
</evidence>